<keyword evidence="3" id="KW-1185">Reference proteome</keyword>
<feature type="region of interest" description="Disordered" evidence="1">
    <location>
        <begin position="1"/>
        <end position="38"/>
    </location>
</feature>
<dbReference type="RefSeq" id="WP_189144520.1">
    <property type="nucleotide sequence ID" value="NZ_BMNK01000024.1"/>
</dbReference>
<proteinExistence type="predicted"/>
<protein>
    <recommendedName>
        <fullName evidence="4">PE domain-containing protein</fullName>
    </recommendedName>
</protein>
<sequence>MSRPDDSGTGTPIPELELAKDFPGLGGDSGQGPDIDHTGVREVISRLREELGTLRGSAPASMSATWSGPGTVAEVAGTTNVGPGETGKWEVAHYFGANTAQAYEVFGTSYYELLDHVEKWAAAVEKAVSNYEKGHADSSA</sequence>
<organism evidence="2 3">
    <name type="scientific">Nonomuraea glycinis</name>
    <dbReference type="NCBI Taxonomy" id="2047744"/>
    <lineage>
        <taxon>Bacteria</taxon>
        <taxon>Bacillati</taxon>
        <taxon>Actinomycetota</taxon>
        <taxon>Actinomycetes</taxon>
        <taxon>Streptosporangiales</taxon>
        <taxon>Streptosporangiaceae</taxon>
        <taxon>Nonomuraea</taxon>
    </lineage>
</organism>
<dbReference type="AlphaFoldDB" id="A0A918ADW9"/>
<evidence type="ECO:0000313" key="3">
    <source>
        <dbReference type="Proteomes" id="UP000660745"/>
    </source>
</evidence>
<name>A0A918ADW9_9ACTN</name>
<reference evidence="2" key="2">
    <citation type="submission" date="2020-09" db="EMBL/GenBank/DDBJ databases">
        <authorList>
            <person name="Sun Q."/>
            <person name="Zhou Y."/>
        </authorList>
    </citation>
    <scope>NUCLEOTIDE SEQUENCE</scope>
    <source>
        <strain evidence="2">CGMCC 4.7430</strain>
    </source>
</reference>
<feature type="region of interest" description="Disordered" evidence="1">
    <location>
        <begin position="55"/>
        <end position="81"/>
    </location>
</feature>
<evidence type="ECO:0000313" key="2">
    <source>
        <dbReference type="EMBL" id="GGP17449.1"/>
    </source>
</evidence>
<comment type="caution">
    <text evidence="2">The sequence shown here is derived from an EMBL/GenBank/DDBJ whole genome shotgun (WGS) entry which is preliminary data.</text>
</comment>
<evidence type="ECO:0008006" key="4">
    <source>
        <dbReference type="Google" id="ProtNLM"/>
    </source>
</evidence>
<reference evidence="2" key="1">
    <citation type="journal article" date="2014" name="Int. J. Syst. Evol. Microbiol.">
        <title>Complete genome sequence of Corynebacterium casei LMG S-19264T (=DSM 44701T), isolated from a smear-ripened cheese.</title>
        <authorList>
            <consortium name="US DOE Joint Genome Institute (JGI-PGF)"/>
            <person name="Walter F."/>
            <person name="Albersmeier A."/>
            <person name="Kalinowski J."/>
            <person name="Ruckert C."/>
        </authorList>
    </citation>
    <scope>NUCLEOTIDE SEQUENCE</scope>
    <source>
        <strain evidence="2">CGMCC 4.7430</strain>
    </source>
</reference>
<dbReference type="EMBL" id="BMNK01000024">
    <property type="protein sequence ID" value="GGP17449.1"/>
    <property type="molecule type" value="Genomic_DNA"/>
</dbReference>
<gene>
    <name evidence="2" type="ORF">GCM10012278_85730</name>
</gene>
<accession>A0A918ADW9</accession>
<dbReference type="Proteomes" id="UP000660745">
    <property type="component" value="Unassembled WGS sequence"/>
</dbReference>
<evidence type="ECO:0000256" key="1">
    <source>
        <dbReference type="SAM" id="MobiDB-lite"/>
    </source>
</evidence>